<proteinExistence type="predicted"/>
<evidence type="ECO:0000313" key="6">
    <source>
        <dbReference type="EMBL" id="OKP87706.1"/>
    </source>
</evidence>
<dbReference type="InterPro" id="IPR036271">
    <property type="entry name" value="Tet_transcr_reg_TetR-rel_C_sf"/>
</dbReference>
<dbReference type="InterPro" id="IPR009057">
    <property type="entry name" value="Homeodomain-like_sf"/>
</dbReference>
<organism evidence="6 7">
    <name type="scientific">Paenibacillus helianthi</name>
    <dbReference type="NCBI Taxonomy" id="1349432"/>
    <lineage>
        <taxon>Bacteria</taxon>
        <taxon>Bacillati</taxon>
        <taxon>Bacillota</taxon>
        <taxon>Bacilli</taxon>
        <taxon>Bacillales</taxon>
        <taxon>Paenibacillaceae</taxon>
        <taxon>Paenibacillus</taxon>
    </lineage>
</organism>
<evidence type="ECO:0000256" key="3">
    <source>
        <dbReference type="ARBA" id="ARBA00023163"/>
    </source>
</evidence>
<evidence type="ECO:0000259" key="5">
    <source>
        <dbReference type="PROSITE" id="PS50977"/>
    </source>
</evidence>
<dbReference type="PANTHER" id="PTHR47506">
    <property type="entry name" value="TRANSCRIPTIONAL REGULATORY PROTEIN"/>
    <property type="match status" value="1"/>
</dbReference>
<feature type="domain" description="HTH tetR-type" evidence="5">
    <location>
        <begin position="1"/>
        <end position="60"/>
    </location>
</feature>
<dbReference type="SUPFAM" id="SSF48498">
    <property type="entry name" value="Tetracyclin repressor-like, C-terminal domain"/>
    <property type="match status" value="1"/>
</dbReference>
<keyword evidence="1" id="KW-0805">Transcription regulation</keyword>
<dbReference type="PRINTS" id="PR00455">
    <property type="entry name" value="HTHTETR"/>
</dbReference>
<accession>A0ABX3ESC4</accession>
<evidence type="ECO:0000256" key="4">
    <source>
        <dbReference type="PROSITE-ProRule" id="PRU00335"/>
    </source>
</evidence>
<reference evidence="6 7" key="1">
    <citation type="submission" date="2016-03" db="EMBL/GenBank/DDBJ databases">
        <authorList>
            <person name="Sant'Anna F.H."/>
            <person name="Ambrosini A."/>
            <person name="Souza R."/>
            <person name="Bach E."/>
            <person name="Fernandes G."/>
            <person name="Balsanelli E."/>
            <person name="Baura V.A."/>
            <person name="Souza E.M."/>
            <person name="Passaglia L."/>
        </authorList>
    </citation>
    <scope>NUCLEOTIDE SEQUENCE [LARGE SCALE GENOMIC DNA]</scope>
    <source>
        <strain evidence="6 7">P26E</strain>
    </source>
</reference>
<keyword evidence="3" id="KW-0804">Transcription</keyword>
<evidence type="ECO:0000256" key="1">
    <source>
        <dbReference type="ARBA" id="ARBA00023015"/>
    </source>
</evidence>
<gene>
    <name evidence="6" type="ORF">A3844_09865</name>
</gene>
<dbReference type="EMBL" id="LVWI01000034">
    <property type="protein sequence ID" value="OKP87706.1"/>
    <property type="molecule type" value="Genomic_DNA"/>
</dbReference>
<dbReference type="Gene3D" id="1.10.10.60">
    <property type="entry name" value="Homeodomain-like"/>
    <property type="match status" value="1"/>
</dbReference>
<dbReference type="PANTHER" id="PTHR47506:SF6">
    <property type="entry name" value="HTH-TYPE TRANSCRIPTIONAL REPRESSOR NEMR"/>
    <property type="match status" value="1"/>
</dbReference>
<sequence>MTANAILQAAIAQFAEKGFEGASLAGIAQAVGIKKQSIATYFPKKEDLFLAAFQEMARHYIEFLDQLFKGIPGTPVEARLRGIVYRTYYYRVEHPLLTSFYKRSVQFPAPFFQEMLEQQISMMEKQSSAFYRAIFEEGMNTGQIRWQHTESLLSAYYCLQDGISMQMFFYNHEEFERRLKDIWEIFWAGIKQT</sequence>
<dbReference type="RefSeq" id="WP_074107321.1">
    <property type="nucleotide sequence ID" value="NZ_LVWI01000034.1"/>
</dbReference>
<dbReference type="PROSITE" id="PS50977">
    <property type="entry name" value="HTH_TETR_2"/>
    <property type="match status" value="1"/>
</dbReference>
<evidence type="ECO:0000313" key="7">
    <source>
        <dbReference type="Proteomes" id="UP000186058"/>
    </source>
</evidence>
<dbReference type="Pfam" id="PF00440">
    <property type="entry name" value="TetR_N"/>
    <property type="match status" value="1"/>
</dbReference>
<evidence type="ECO:0000256" key="2">
    <source>
        <dbReference type="ARBA" id="ARBA00023125"/>
    </source>
</evidence>
<name>A0ABX3ESC4_9BACL</name>
<dbReference type="Gene3D" id="1.10.357.10">
    <property type="entry name" value="Tetracycline Repressor, domain 2"/>
    <property type="match status" value="1"/>
</dbReference>
<protein>
    <recommendedName>
        <fullName evidence="5">HTH tetR-type domain-containing protein</fullName>
    </recommendedName>
</protein>
<dbReference type="SUPFAM" id="SSF46689">
    <property type="entry name" value="Homeodomain-like"/>
    <property type="match status" value="1"/>
</dbReference>
<keyword evidence="2 4" id="KW-0238">DNA-binding</keyword>
<feature type="DNA-binding region" description="H-T-H motif" evidence="4">
    <location>
        <begin position="23"/>
        <end position="42"/>
    </location>
</feature>
<dbReference type="Proteomes" id="UP000186058">
    <property type="component" value="Unassembled WGS sequence"/>
</dbReference>
<comment type="caution">
    <text evidence="6">The sequence shown here is derived from an EMBL/GenBank/DDBJ whole genome shotgun (WGS) entry which is preliminary data.</text>
</comment>
<keyword evidence="7" id="KW-1185">Reference proteome</keyword>
<dbReference type="InterPro" id="IPR001647">
    <property type="entry name" value="HTH_TetR"/>
</dbReference>